<protein>
    <submittedName>
        <fullName evidence="4">ATPase AAA</fullName>
    </submittedName>
</protein>
<feature type="domain" description="ChlI/MoxR AAA lid" evidence="3">
    <location>
        <begin position="302"/>
        <end position="371"/>
    </location>
</feature>
<reference evidence="4 5" key="1">
    <citation type="submission" date="2014-03" db="EMBL/GenBank/DDBJ databases">
        <title>Genomics of Bifidobacteria.</title>
        <authorList>
            <person name="Ventura M."/>
            <person name="Milani C."/>
            <person name="Lugli G.A."/>
        </authorList>
    </citation>
    <scope>NUCLEOTIDE SEQUENCE [LARGE SCALE GENOMIC DNA]</scope>
    <source>
        <strain evidence="4 5">DSM 23969</strain>
    </source>
</reference>
<dbReference type="Gene3D" id="1.10.8.80">
    <property type="entry name" value="Magnesium chelatase subunit I, C-Terminal domain"/>
    <property type="match status" value="1"/>
</dbReference>
<accession>A0A087A041</accession>
<keyword evidence="5" id="KW-1185">Reference proteome</keyword>
<dbReference type="CDD" id="cd00009">
    <property type="entry name" value="AAA"/>
    <property type="match status" value="1"/>
</dbReference>
<feature type="compositionally biased region" description="Polar residues" evidence="1">
    <location>
        <begin position="19"/>
        <end position="31"/>
    </location>
</feature>
<evidence type="ECO:0000313" key="4">
    <source>
        <dbReference type="EMBL" id="KFI52141.1"/>
    </source>
</evidence>
<evidence type="ECO:0000313" key="5">
    <source>
        <dbReference type="Proteomes" id="UP000029108"/>
    </source>
</evidence>
<dbReference type="EMBL" id="JGYN01000007">
    <property type="protein sequence ID" value="KFI52141.1"/>
    <property type="molecule type" value="Genomic_DNA"/>
</dbReference>
<dbReference type="InterPro" id="IPR041628">
    <property type="entry name" value="ChlI/MoxR_AAA_lid"/>
</dbReference>
<dbReference type="GO" id="GO:0016887">
    <property type="term" value="F:ATP hydrolysis activity"/>
    <property type="evidence" value="ECO:0007669"/>
    <property type="project" value="InterPro"/>
</dbReference>
<dbReference type="PANTHER" id="PTHR42759">
    <property type="entry name" value="MOXR FAMILY PROTEIN"/>
    <property type="match status" value="1"/>
</dbReference>
<sequence>MDTSSPFDDMTRLSPPTSPSDQTCLSDQTRLTPPRAAAPTKQDSPTAPPLCRNASPRKTRASETARHGGMSRFKESFDLLTDTVAGVLVGKPEPIRLCITALLAGGHALIEDEPGTGKTQLARALAHAIRVPFKRIQFTPDLLPSDITGVTIYDGESGRFSFREGPIFASVVLADEINRASPKTQSAMLEVMEERHVTTDGVSRAVPNPFFVVATQNPSDQLGTYGLPEAQMDRFMIRTSIGHPGHEAGLSVLRQIDVADRADEVQPVWTTADVADMRAAVQRVHVEDSLLEYVLRLVESIRRCEQVASGPSTRGAIALIRCARIQAASQGRAYVLPDDIRDLSVPVLAHRLAVSSKAMFEGTTGRSVVERTLENVPVPSSRLTAGL</sequence>
<evidence type="ECO:0000256" key="1">
    <source>
        <dbReference type="SAM" id="MobiDB-lite"/>
    </source>
</evidence>
<name>A0A087A041_9BIFI</name>
<dbReference type="STRING" id="1437608.GCA_000771645_01639"/>
<dbReference type="AlphaFoldDB" id="A0A087A041"/>
<dbReference type="InterPro" id="IPR011703">
    <property type="entry name" value="ATPase_AAA-3"/>
</dbReference>
<comment type="caution">
    <text evidence="4">The sequence shown here is derived from an EMBL/GenBank/DDBJ whole genome shotgun (WGS) entry which is preliminary data.</text>
</comment>
<dbReference type="PANTHER" id="PTHR42759:SF5">
    <property type="entry name" value="METHANOL DEHYDROGENASE REGULATOR"/>
    <property type="match status" value="1"/>
</dbReference>
<dbReference type="Pfam" id="PF17863">
    <property type="entry name" value="AAA_lid_2"/>
    <property type="match status" value="1"/>
</dbReference>
<evidence type="ECO:0000259" key="3">
    <source>
        <dbReference type="Pfam" id="PF17863"/>
    </source>
</evidence>
<dbReference type="PIRSF" id="PIRSF002849">
    <property type="entry name" value="AAA_ATPase_chaperone_MoxR_prd"/>
    <property type="match status" value="1"/>
</dbReference>
<dbReference type="GO" id="GO:0005524">
    <property type="term" value="F:ATP binding"/>
    <property type="evidence" value="ECO:0007669"/>
    <property type="project" value="InterPro"/>
</dbReference>
<organism evidence="4 5">
    <name type="scientific">Bifidobacterium biavatii DSM 23969</name>
    <dbReference type="NCBI Taxonomy" id="1437608"/>
    <lineage>
        <taxon>Bacteria</taxon>
        <taxon>Bacillati</taxon>
        <taxon>Actinomycetota</taxon>
        <taxon>Actinomycetes</taxon>
        <taxon>Bifidobacteriales</taxon>
        <taxon>Bifidobacteriaceae</taxon>
        <taxon>Bifidobacterium</taxon>
    </lineage>
</organism>
<dbReference type="SUPFAM" id="SSF52540">
    <property type="entry name" value="P-loop containing nucleoside triphosphate hydrolases"/>
    <property type="match status" value="1"/>
</dbReference>
<evidence type="ECO:0000259" key="2">
    <source>
        <dbReference type="Pfam" id="PF07726"/>
    </source>
</evidence>
<dbReference type="OrthoDB" id="9808397at2"/>
<feature type="region of interest" description="Disordered" evidence="1">
    <location>
        <begin position="1"/>
        <end position="68"/>
    </location>
</feature>
<dbReference type="eggNOG" id="COG0714">
    <property type="taxonomic scope" value="Bacteria"/>
</dbReference>
<dbReference type="InterPro" id="IPR050764">
    <property type="entry name" value="CbbQ/NirQ/NorQ/GpvN"/>
</dbReference>
<gene>
    <name evidence="4" type="ORF">BBIA_1804</name>
</gene>
<dbReference type="Proteomes" id="UP000029108">
    <property type="component" value="Unassembled WGS sequence"/>
</dbReference>
<feature type="domain" description="ATPase AAA-3" evidence="2">
    <location>
        <begin position="107"/>
        <end position="237"/>
    </location>
</feature>
<proteinExistence type="predicted"/>
<dbReference type="InterPro" id="IPR027417">
    <property type="entry name" value="P-loop_NTPase"/>
</dbReference>
<dbReference type="Pfam" id="PF07726">
    <property type="entry name" value="AAA_3"/>
    <property type="match status" value="1"/>
</dbReference>
<dbReference type="Gene3D" id="3.40.50.300">
    <property type="entry name" value="P-loop containing nucleotide triphosphate hydrolases"/>
    <property type="match status" value="1"/>
</dbReference>